<feature type="domain" description="Schlafen AlbA-2" evidence="1">
    <location>
        <begin position="16"/>
        <end position="148"/>
    </location>
</feature>
<evidence type="ECO:0000313" key="2">
    <source>
        <dbReference type="EMBL" id="ETR67519.1"/>
    </source>
</evidence>
<dbReference type="Proteomes" id="UP000189670">
    <property type="component" value="Unassembled WGS sequence"/>
</dbReference>
<dbReference type="Pfam" id="PF04326">
    <property type="entry name" value="SLFN_AlbA_2"/>
    <property type="match status" value="1"/>
</dbReference>
<dbReference type="InterPro" id="IPR038461">
    <property type="entry name" value="Schlafen_AlbA_2_dom_sf"/>
</dbReference>
<dbReference type="PANTHER" id="PTHR30595">
    <property type="entry name" value="GLPR-RELATED TRANSCRIPTIONAL REPRESSOR"/>
    <property type="match status" value="1"/>
</dbReference>
<evidence type="ECO:0000313" key="3">
    <source>
        <dbReference type="Proteomes" id="UP000189670"/>
    </source>
</evidence>
<reference evidence="3" key="1">
    <citation type="submission" date="2012-11" db="EMBL/GenBank/DDBJ databases">
        <authorList>
            <person name="Lucero-Rivera Y.E."/>
            <person name="Tovar-Ramirez D."/>
        </authorList>
    </citation>
    <scope>NUCLEOTIDE SEQUENCE [LARGE SCALE GENOMIC DNA]</scope>
    <source>
        <strain evidence="3">Araruama</strain>
    </source>
</reference>
<dbReference type="AlphaFoldDB" id="A0A1V1NY50"/>
<proteinExistence type="predicted"/>
<organism evidence="2 3">
    <name type="scientific">Candidatus Magnetoglobus multicellularis str. Araruama</name>
    <dbReference type="NCBI Taxonomy" id="890399"/>
    <lineage>
        <taxon>Bacteria</taxon>
        <taxon>Pseudomonadati</taxon>
        <taxon>Thermodesulfobacteriota</taxon>
        <taxon>Desulfobacteria</taxon>
        <taxon>Desulfobacterales</taxon>
        <taxon>Desulfobacteraceae</taxon>
        <taxon>Candidatus Magnetoglobus</taxon>
    </lineage>
</organism>
<dbReference type="InterPro" id="IPR007421">
    <property type="entry name" value="Schlafen_AlbA_2_dom"/>
</dbReference>
<name>A0A1V1NY50_9BACT</name>
<evidence type="ECO:0000259" key="1">
    <source>
        <dbReference type="Pfam" id="PF04326"/>
    </source>
</evidence>
<dbReference type="Gene3D" id="3.30.950.30">
    <property type="entry name" value="Schlafen, AAA domain"/>
    <property type="match status" value="1"/>
</dbReference>
<dbReference type="EMBL" id="ATBP01001340">
    <property type="protein sequence ID" value="ETR67519.1"/>
    <property type="molecule type" value="Genomic_DNA"/>
</dbReference>
<accession>A0A1V1NY50</accession>
<gene>
    <name evidence="2" type="ORF">OMM_05092</name>
</gene>
<dbReference type="PANTHER" id="PTHR30595:SF6">
    <property type="entry name" value="SCHLAFEN ALBA-2 DOMAIN-CONTAINING PROTEIN"/>
    <property type="match status" value="1"/>
</dbReference>
<comment type="caution">
    <text evidence="2">The sequence shown here is derived from an EMBL/GenBank/DDBJ whole genome shotgun (WGS) entry which is preliminary data.</text>
</comment>
<sequence>MYNTVDELVQAIKAGEDSFLDFKEIRTKGNQFFFASKQKPGLELAKDLCCFANTEGGVIVFGVRDDGERIGIEQDQTDVLKRLIVNTAQNNVEPPIGHLLIFDWVMIPDSLNILKRCLKLEIKKAIHNIHAPKGKRPYWRIGDHCHEMTLDQQARLFERRGMMMPFEERPIFHQIRKKLFKANFFLNTTKRDMMSLWKRLIYHWSNFLSTLSYYQGMKQINVIPLHWDCFYSLQDLING</sequence>
<protein>
    <recommendedName>
        <fullName evidence="1">Schlafen AlbA-2 domain-containing protein</fullName>
    </recommendedName>
</protein>